<proteinExistence type="inferred from homology"/>
<comment type="catalytic activity">
    <reaction evidence="9">
        <text>2-dehydro-3-deoxy-D-gluconate + ATP = 2-dehydro-3-deoxy-6-phospho-D-gluconate + ADP + H(+)</text>
        <dbReference type="Rhea" id="RHEA:14797"/>
        <dbReference type="ChEBI" id="CHEBI:15378"/>
        <dbReference type="ChEBI" id="CHEBI:30616"/>
        <dbReference type="ChEBI" id="CHEBI:57569"/>
        <dbReference type="ChEBI" id="CHEBI:57990"/>
        <dbReference type="ChEBI" id="CHEBI:456216"/>
        <dbReference type="EC" id="2.7.1.45"/>
    </reaction>
</comment>
<dbReference type="InterPro" id="IPR002173">
    <property type="entry name" value="Carboh/pur_kinase_PfkB_CS"/>
</dbReference>
<dbReference type="Pfam" id="PF00294">
    <property type="entry name" value="PfkB"/>
    <property type="match status" value="1"/>
</dbReference>
<evidence type="ECO:0000256" key="14">
    <source>
        <dbReference type="ARBA" id="ARBA00080545"/>
    </source>
</evidence>
<dbReference type="InterPro" id="IPR029056">
    <property type="entry name" value="Ribokinase-like"/>
</dbReference>
<dbReference type="EMBL" id="BJYZ01000001">
    <property type="protein sequence ID" value="GEO35903.1"/>
    <property type="molecule type" value="Genomic_DNA"/>
</dbReference>
<dbReference type="AlphaFoldDB" id="A0A512DHE4"/>
<dbReference type="RefSeq" id="WP_044431343.1">
    <property type="nucleotide sequence ID" value="NZ_BJYZ01000001.1"/>
</dbReference>
<comment type="function">
    <text evidence="10">Catalyzes the phosphorylation of 2-keto-3-deoxygluconate (KDG) to produce 2-keto-3-deoxy-6-phosphogluconate (KDPG).</text>
</comment>
<dbReference type="OrthoDB" id="9776822at2"/>
<feature type="domain" description="Carbohydrate kinase PfkB" evidence="15">
    <location>
        <begin position="3"/>
        <end position="294"/>
    </location>
</feature>
<keyword evidence="4 16" id="KW-0418">Kinase</keyword>
<dbReference type="PANTHER" id="PTHR43085:SF15">
    <property type="entry name" value="2-DEHYDRO-3-DEOXYGLUCONOKINASE"/>
    <property type="match status" value="1"/>
</dbReference>
<keyword evidence="5" id="KW-0067">ATP-binding</keyword>
<dbReference type="GO" id="GO:0006974">
    <property type="term" value="P:DNA damage response"/>
    <property type="evidence" value="ECO:0007669"/>
    <property type="project" value="TreeGrafter"/>
</dbReference>
<reference evidence="16 17" key="1">
    <citation type="submission" date="2019-07" db="EMBL/GenBank/DDBJ databases">
        <title>Whole genome shotgun sequence of Skermanella aerolata NBRC 106429.</title>
        <authorList>
            <person name="Hosoyama A."/>
            <person name="Uohara A."/>
            <person name="Ohji S."/>
            <person name="Ichikawa N."/>
        </authorList>
    </citation>
    <scope>NUCLEOTIDE SEQUENCE [LARGE SCALE GENOMIC DNA]</scope>
    <source>
        <strain evidence="16 17">NBRC 106429</strain>
    </source>
</reference>
<evidence type="ECO:0000256" key="8">
    <source>
        <dbReference type="ARBA" id="ARBA00044254"/>
    </source>
</evidence>
<gene>
    <name evidence="16" type="primary">kdgK</name>
    <name evidence="16" type="ORF">SAE02_00510</name>
</gene>
<evidence type="ECO:0000256" key="5">
    <source>
        <dbReference type="ARBA" id="ARBA00022840"/>
    </source>
</evidence>
<evidence type="ECO:0000256" key="9">
    <source>
        <dbReference type="ARBA" id="ARBA00050729"/>
    </source>
</evidence>
<dbReference type="GO" id="GO:0005829">
    <property type="term" value="C:cytosol"/>
    <property type="evidence" value="ECO:0007669"/>
    <property type="project" value="TreeGrafter"/>
</dbReference>
<comment type="similarity">
    <text evidence="1">Belongs to the carbohydrate kinase PfkB family.</text>
</comment>
<dbReference type="InterPro" id="IPR050306">
    <property type="entry name" value="PfkB_Carbo_kinase"/>
</dbReference>
<dbReference type="CDD" id="cd01166">
    <property type="entry name" value="KdgK"/>
    <property type="match status" value="1"/>
</dbReference>
<evidence type="ECO:0000256" key="13">
    <source>
        <dbReference type="ARBA" id="ARBA00075711"/>
    </source>
</evidence>
<name>A0A512DHE4_9PROT</name>
<dbReference type="Proteomes" id="UP000321523">
    <property type="component" value="Unassembled WGS sequence"/>
</dbReference>
<evidence type="ECO:0000256" key="2">
    <source>
        <dbReference type="ARBA" id="ARBA00022679"/>
    </source>
</evidence>
<evidence type="ECO:0000256" key="7">
    <source>
        <dbReference type="ARBA" id="ARBA00043951"/>
    </source>
</evidence>
<organism evidence="16 17">
    <name type="scientific">Skermanella aerolata</name>
    <dbReference type="NCBI Taxonomy" id="393310"/>
    <lineage>
        <taxon>Bacteria</taxon>
        <taxon>Pseudomonadati</taxon>
        <taxon>Pseudomonadota</taxon>
        <taxon>Alphaproteobacteria</taxon>
        <taxon>Rhodospirillales</taxon>
        <taxon>Azospirillaceae</taxon>
        <taxon>Skermanella</taxon>
    </lineage>
</organism>
<evidence type="ECO:0000313" key="17">
    <source>
        <dbReference type="Proteomes" id="UP000321523"/>
    </source>
</evidence>
<evidence type="ECO:0000256" key="1">
    <source>
        <dbReference type="ARBA" id="ARBA00010688"/>
    </source>
</evidence>
<evidence type="ECO:0000259" key="15">
    <source>
        <dbReference type="Pfam" id="PF00294"/>
    </source>
</evidence>
<comment type="pathway">
    <text evidence="7">Carbohydrate acid metabolism; 2-dehydro-3-deoxy-D-gluconate degradation; D-glyceraldehyde 3-phosphate and pyruvate from 2-dehydro-3-deoxy-D-gluconate: step 1/2.</text>
</comment>
<evidence type="ECO:0000256" key="3">
    <source>
        <dbReference type="ARBA" id="ARBA00022741"/>
    </source>
</evidence>
<evidence type="ECO:0000256" key="12">
    <source>
        <dbReference type="ARBA" id="ARBA00067931"/>
    </source>
</evidence>
<dbReference type="GO" id="GO:0019698">
    <property type="term" value="P:D-galacturonate catabolic process"/>
    <property type="evidence" value="ECO:0007669"/>
    <property type="project" value="TreeGrafter"/>
</dbReference>
<dbReference type="FunFam" id="3.40.1190.20:FF:000011">
    <property type="entry name" value="2-dehydro-3-deoxygluconokinase, putative"/>
    <property type="match status" value="1"/>
</dbReference>
<keyword evidence="17" id="KW-1185">Reference proteome</keyword>
<dbReference type="Gene3D" id="3.40.1190.20">
    <property type="match status" value="1"/>
</dbReference>
<keyword evidence="6" id="KW-0119">Carbohydrate metabolism</keyword>
<evidence type="ECO:0000313" key="16">
    <source>
        <dbReference type="EMBL" id="GEO35903.1"/>
    </source>
</evidence>
<evidence type="ECO:0000256" key="6">
    <source>
        <dbReference type="ARBA" id="ARBA00023277"/>
    </source>
</evidence>
<protein>
    <recommendedName>
        <fullName evidence="12">2-dehydro-3-deoxygluconokinase</fullName>
        <ecNumber evidence="11">2.7.1.45</ecNumber>
    </recommendedName>
    <alternativeName>
        <fullName evidence="13">2-keto-3-deoxygluconokinase</fullName>
    </alternativeName>
    <alternativeName>
        <fullName evidence="14">3-deoxy-2-oxo-D-gluconate kinase</fullName>
    </alternativeName>
    <alternativeName>
        <fullName evidence="8">KDG kinase</fullName>
    </alternativeName>
</protein>
<dbReference type="PANTHER" id="PTHR43085">
    <property type="entry name" value="HEXOKINASE FAMILY MEMBER"/>
    <property type="match status" value="1"/>
</dbReference>
<sequence length="309" mass="33256">MVRVACIGECMIELSEHADGSLTRSYGGDTLNTALYMARLGTPVDYVTALGDDGWSDEMLAAWKAEGIGTSKVLRLSGRLPGLYVIQTDASGERRFQYWRDSAAARDLFALEKTPALIEALARDYSLLYLSGITLSLYGEKGRAVLSDALDKARAAGVRIAFDTNFRTRGWPERDVARQAYRDILSRSDIALASTEDLDLLFGEGGTETFLEGQRPAEVVLKLAEPACRVMVDGSDDLVEAKPVERVVDTTAAGDSFAAAYLTARLSGANPVDAARAGHRLAGAVVGYRGAIIPRSAMPSDVLKREGLV</sequence>
<dbReference type="GO" id="GO:0008673">
    <property type="term" value="F:2-dehydro-3-deoxygluconokinase activity"/>
    <property type="evidence" value="ECO:0007669"/>
    <property type="project" value="UniProtKB-EC"/>
</dbReference>
<evidence type="ECO:0000256" key="10">
    <source>
        <dbReference type="ARBA" id="ARBA00054997"/>
    </source>
</evidence>
<dbReference type="GO" id="GO:0042840">
    <property type="term" value="P:D-glucuronate catabolic process"/>
    <property type="evidence" value="ECO:0007669"/>
    <property type="project" value="TreeGrafter"/>
</dbReference>
<dbReference type="EC" id="2.7.1.45" evidence="11"/>
<keyword evidence="2" id="KW-0808">Transferase</keyword>
<dbReference type="GO" id="GO:0005524">
    <property type="term" value="F:ATP binding"/>
    <property type="evidence" value="ECO:0007669"/>
    <property type="project" value="UniProtKB-KW"/>
</dbReference>
<evidence type="ECO:0000256" key="11">
    <source>
        <dbReference type="ARBA" id="ARBA00066369"/>
    </source>
</evidence>
<keyword evidence="3" id="KW-0547">Nucleotide-binding</keyword>
<evidence type="ECO:0000256" key="4">
    <source>
        <dbReference type="ARBA" id="ARBA00022777"/>
    </source>
</evidence>
<accession>A0A512DHE4</accession>
<dbReference type="InterPro" id="IPR011611">
    <property type="entry name" value="PfkB_dom"/>
</dbReference>
<dbReference type="SUPFAM" id="SSF53613">
    <property type="entry name" value="Ribokinase-like"/>
    <property type="match status" value="1"/>
</dbReference>
<comment type="caution">
    <text evidence="16">The sequence shown here is derived from an EMBL/GenBank/DDBJ whole genome shotgun (WGS) entry which is preliminary data.</text>
</comment>
<dbReference type="PROSITE" id="PS00584">
    <property type="entry name" value="PFKB_KINASES_2"/>
    <property type="match status" value="1"/>
</dbReference>